<evidence type="ECO:0000313" key="4">
    <source>
        <dbReference type="Proteomes" id="UP000670475"/>
    </source>
</evidence>
<name>A0A940RVP2_9ACTN</name>
<sequence>MRTYEAPDVTVVVGAYEAMPYLIRCLESVESQTLGPHRIELVAVNDGSTDGTGEYLDEFAARSAVPTRVVHQANSGGPSGPRNVGLSMARGRFVFFLDADDYFTDDALERMVAMADKAGTDVVLGKLAGVNRKAPNSMFKRTVERADIYNSRVIYTLSAEKLFRRELLIRQGIRFDTSLYTGEDQMFTLQAYLRGNGVSVVADSPCLWIVGRDDGKQVTKSGTYAHRFDSAVAITDLVAELLPPGAKRDKIMVRPLWVTLLQQFNPPLLRAPEGVMEDKVARGQAILEKHWNPRVAKHFRVVDRIRLECIARGRSDLLADVLRFMDAKKLPEIVLRGRDKIPYLAFPHFGSRTAGLPIETFRVTVTDWSGDTKITPVKQVRRPVSRTRRVARKVRGRVRKLTTAA</sequence>
<keyword evidence="4" id="KW-1185">Reference proteome</keyword>
<organism evidence="3 4">
    <name type="scientific">Streptomyces montanisoli</name>
    <dbReference type="NCBI Taxonomy" id="2798581"/>
    <lineage>
        <taxon>Bacteria</taxon>
        <taxon>Bacillati</taxon>
        <taxon>Actinomycetota</taxon>
        <taxon>Actinomycetes</taxon>
        <taxon>Kitasatosporales</taxon>
        <taxon>Streptomycetaceae</taxon>
        <taxon>Streptomyces</taxon>
    </lineage>
</organism>
<dbReference type="InterPro" id="IPR001173">
    <property type="entry name" value="Glyco_trans_2-like"/>
</dbReference>
<evidence type="ECO:0000313" key="3">
    <source>
        <dbReference type="EMBL" id="MBP0458451.1"/>
    </source>
</evidence>
<dbReference type="GO" id="GO:0016758">
    <property type="term" value="F:hexosyltransferase activity"/>
    <property type="evidence" value="ECO:0007669"/>
    <property type="project" value="UniProtKB-ARBA"/>
</dbReference>
<protein>
    <submittedName>
        <fullName evidence="3">Glycosyltransferase family 2 protein</fullName>
    </submittedName>
</protein>
<feature type="domain" description="Glycosyltransferase 2-like" evidence="1">
    <location>
        <begin position="10"/>
        <end position="143"/>
    </location>
</feature>
<gene>
    <name evidence="3" type="ORF">JFN87_13190</name>
</gene>
<dbReference type="AlphaFoldDB" id="A0A940RVP2"/>
<evidence type="ECO:0000259" key="1">
    <source>
        <dbReference type="Pfam" id="PF00535"/>
    </source>
</evidence>
<dbReference type="Gene3D" id="3.90.550.10">
    <property type="entry name" value="Spore Coat Polysaccharide Biosynthesis Protein SpsA, Chain A"/>
    <property type="match status" value="1"/>
</dbReference>
<dbReference type="PANTHER" id="PTHR22916">
    <property type="entry name" value="GLYCOSYLTRANSFERASE"/>
    <property type="match status" value="1"/>
</dbReference>
<dbReference type="Pfam" id="PF00535">
    <property type="entry name" value="Glycos_transf_2"/>
    <property type="match status" value="1"/>
</dbReference>
<dbReference type="EMBL" id="JAGIQL010000042">
    <property type="protein sequence ID" value="MBP0458451.1"/>
    <property type="molecule type" value="Genomic_DNA"/>
</dbReference>
<comment type="caution">
    <text evidence="3">The sequence shown here is derived from an EMBL/GenBank/DDBJ whole genome shotgun (WGS) entry which is preliminary data.</text>
</comment>
<feature type="domain" description="TarS/TarP linker" evidence="2">
    <location>
        <begin position="228"/>
        <end position="320"/>
    </location>
</feature>
<reference evidence="3" key="1">
    <citation type="submission" date="2021-03" db="EMBL/GenBank/DDBJ databases">
        <title>Whole genome sequence of Streptomyces bomunensis MMS17-BM035.</title>
        <authorList>
            <person name="Lee J.H."/>
        </authorList>
    </citation>
    <scope>NUCLEOTIDE SEQUENCE</scope>
    <source>
        <strain evidence="3">MMS17-BM035</strain>
    </source>
</reference>
<dbReference type="Proteomes" id="UP000670475">
    <property type="component" value="Unassembled WGS sequence"/>
</dbReference>
<dbReference type="InterPro" id="IPR029044">
    <property type="entry name" value="Nucleotide-diphossugar_trans"/>
</dbReference>
<dbReference type="RefSeq" id="WP_209340208.1">
    <property type="nucleotide sequence ID" value="NZ_JAGIQL010000042.1"/>
</dbReference>
<evidence type="ECO:0000259" key="2">
    <source>
        <dbReference type="Pfam" id="PF22181"/>
    </source>
</evidence>
<dbReference type="PANTHER" id="PTHR22916:SF3">
    <property type="entry name" value="UDP-GLCNAC:BETAGAL BETA-1,3-N-ACETYLGLUCOSAMINYLTRANSFERASE-LIKE PROTEIN 1"/>
    <property type="match status" value="1"/>
</dbReference>
<dbReference type="SUPFAM" id="SSF53448">
    <property type="entry name" value="Nucleotide-diphospho-sugar transferases"/>
    <property type="match status" value="1"/>
</dbReference>
<dbReference type="Pfam" id="PF22181">
    <property type="entry name" value="TarS_linker"/>
    <property type="match status" value="1"/>
</dbReference>
<dbReference type="CDD" id="cd00761">
    <property type="entry name" value="Glyco_tranf_GTA_type"/>
    <property type="match status" value="1"/>
</dbReference>
<proteinExistence type="predicted"/>
<accession>A0A940RVP2</accession>
<dbReference type="InterPro" id="IPR054028">
    <property type="entry name" value="TarS/TarP_linker"/>
</dbReference>